<sequence>MKEIIFLCSGNVTSVLVRTSPLIIHFDETLEEEKGSLVPGYSCPKSHCSMSKSERTKTVGYSCPKSHCSMSKSERTKTVGYSCPKSHCSMSKSERTKTVGYSCPQSHSFPTPEGNGSLVPGYSCPQSHSFPTPEGNGSLVPGYSCPQSHCSMSKSERTKTVNGRSFSSLENDRFFPAVSPNLNSVCGKNLPYRHKNRRGALKCEHSRIRNCENYPHCKPQVSTCKRSHSTISSEVFHTFHAKGERWIERKIKGLEKNRTTWEFLHAPILSRLKEAAQKPKKDDRHYMVEIGFFHGAFRRLLNHSSEFLG</sequence>
<evidence type="ECO:0000313" key="1">
    <source>
        <dbReference type="EMBL" id="ATG24580.1"/>
    </source>
</evidence>
<reference evidence="1" key="1">
    <citation type="journal article" date="2014" name="Proc. Natl. Acad. Sci. U.S.A.">
        <title>The dynamic history of plastid genomes in the Campanulaceae sensu lato is unique among angiosperms.</title>
        <authorList>
            <person name="Knox E.B."/>
        </authorList>
    </citation>
    <scope>NUCLEOTIDE SEQUENCE</scope>
</reference>
<keyword evidence="1" id="KW-0934">Plastid</keyword>
<organism evidence="1">
    <name type="scientific">Lobelia fervens subsp. fervens</name>
    <dbReference type="NCBI Taxonomy" id="2041125"/>
    <lineage>
        <taxon>Eukaryota</taxon>
        <taxon>Viridiplantae</taxon>
        <taxon>Streptophyta</taxon>
        <taxon>Embryophyta</taxon>
        <taxon>Tracheophyta</taxon>
        <taxon>Spermatophyta</taxon>
        <taxon>Magnoliopsida</taxon>
        <taxon>eudicotyledons</taxon>
        <taxon>Gunneridae</taxon>
        <taxon>Pentapetalae</taxon>
        <taxon>asterids</taxon>
        <taxon>campanulids</taxon>
        <taxon>Asterales</taxon>
        <taxon>Campanulaceae</taxon>
        <taxon>Lobelia</taxon>
    </lineage>
</organism>
<reference evidence="1" key="2">
    <citation type="submission" date="2017-08" db="EMBL/GenBank/DDBJ databases">
        <authorList>
            <person name="Knox E.B."/>
        </authorList>
    </citation>
    <scope>NUCLEOTIDE SEQUENCE</scope>
</reference>
<accession>A0A291EXG6</accession>
<dbReference type="AlphaFoldDB" id="A0A291EXG6"/>
<proteinExistence type="predicted"/>
<name>A0A291EXG6_9ASTR</name>
<protein>
    <submittedName>
        <fullName evidence="1">Uncharacterized protein</fullName>
    </submittedName>
</protein>
<gene>
    <name evidence="1" type="primary">ORF309</name>
    <name evidence="1" type="ORF">Lo_fe_fe1Pt0116</name>
</gene>
<dbReference type="EMBL" id="MF770602">
    <property type="protein sequence ID" value="ATG24580.1"/>
    <property type="molecule type" value="Genomic_DNA"/>
</dbReference>
<geneLocation type="plastid" evidence="1"/>